<dbReference type="OrthoDB" id="505at2759"/>
<dbReference type="Gene3D" id="3.40.50.2000">
    <property type="entry name" value="Glycogen Phosphorylase B"/>
    <property type="match status" value="1"/>
</dbReference>
<gene>
    <name evidence="2" type="ORF">FVE85_8086</name>
</gene>
<dbReference type="InterPro" id="IPR007235">
    <property type="entry name" value="Glyco_trans_28_C"/>
</dbReference>
<keyword evidence="3" id="KW-1185">Reference proteome</keyword>
<proteinExistence type="predicted"/>
<dbReference type="PANTHER" id="PTHR43025:SF3">
    <property type="entry name" value="MONOGALACTOSYLDIACYLGLYCEROL SYNTHASE 1, CHLOROPLASTIC"/>
    <property type="match status" value="1"/>
</dbReference>
<name>A0A5J4YMC4_PORPP</name>
<dbReference type="Proteomes" id="UP000324585">
    <property type="component" value="Unassembled WGS sequence"/>
</dbReference>
<accession>A0A5J4YMC4</accession>
<evidence type="ECO:0000313" key="2">
    <source>
        <dbReference type="EMBL" id="KAA8492579.1"/>
    </source>
</evidence>
<evidence type="ECO:0000313" key="3">
    <source>
        <dbReference type="Proteomes" id="UP000324585"/>
    </source>
</evidence>
<dbReference type="Pfam" id="PF04101">
    <property type="entry name" value="Glyco_tran_28_C"/>
    <property type="match status" value="1"/>
</dbReference>
<dbReference type="EMBL" id="VRMN01000009">
    <property type="protein sequence ID" value="KAA8492579.1"/>
    <property type="molecule type" value="Genomic_DNA"/>
</dbReference>
<dbReference type="AlphaFoldDB" id="A0A5J4YMC4"/>
<dbReference type="InterPro" id="IPR050519">
    <property type="entry name" value="Glycosyltransf_28_UgtP"/>
</dbReference>
<dbReference type="OMA" id="FTHTEAH"/>
<comment type="caution">
    <text evidence="2">The sequence shown here is derived from an EMBL/GenBank/DDBJ whole genome shotgun (WGS) entry which is preliminary data.</text>
</comment>
<evidence type="ECO:0000259" key="1">
    <source>
        <dbReference type="Pfam" id="PF04101"/>
    </source>
</evidence>
<feature type="domain" description="Glycosyl transferase family 28 C-terminal" evidence="1">
    <location>
        <begin position="275"/>
        <end position="346"/>
    </location>
</feature>
<dbReference type="PANTHER" id="PTHR43025">
    <property type="entry name" value="MONOGALACTOSYLDIACYLGLYCEROL SYNTHASE"/>
    <property type="match status" value="1"/>
</dbReference>
<dbReference type="SUPFAM" id="SSF53756">
    <property type="entry name" value="UDP-Glycosyltransferase/glycogen phosphorylase"/>
    <property type="match status" value="1"/>
</dbReference>
<dbReference type="GO" id="GO:0016758">
    <property type="term" value="F:hexosyltransferase activity"/>
    <property type="evidence" value="ECO:0007669"/>
    <property type="project" value="InterPro"/>
</dbReference>
<organism evidence="2 3">
    <name type="scientific">Porphyridium purpureum</name>
    <name type="common">Red alga</name>
    <name type="synonym">Porphyridium cruentum</name>
    <dbReference type="NCBI Taxonomy" id="35688"/>
    <lineage>
        <taxon>Eukaryota</taxon>
        <taxon>Rhodophyta</taxon>
        <taxon>Bangiophyceae</taxon>
        <taxon>Porphyridiales</taxon>
        <taxon>Porphyridiaceae</taxon>
        <taxon>Porphyridium</taxon>
    </lineage>
</organism>
<reference evidence="3" key="1">
    <citation type="journal article" date="2019" name="Nat. Commun.">
        <title>Expansion of phycobilisome linker gene families in mesophilic red algae.</title>
        <authorList>
            <person name="Lee J."/>
            <person name="Kim D."/>
            <person name="Bhattacharya D."/>
            <person name="Yoon H.S."/>
        </authorList>
    </citation>
    <scope>NUCLEOTIDE SEQUENCE [LARGE SCALE GENOMIC DNA]</scope>
    <source>
        <strain evidence="3">CCMP 1328</strain>
    </source>
</reference>
<protein>
    <submittedName>
        <fullName evidence="2">Putative monogalactosyldiacylglycerol synthase 2, chloroplastic</fullName>
    </submittedName>
</protein>
<sequence length="429" mass="47010">MSRAWRSLLAHMATTHGVTEASEIGKHTVNVALMYGTGGGGHRASAEAVKCLLQQKHAEWRIELHDASAIIGASFGDDLYNALLQSNLTSVMPVVYSVASSVHPYLAPAHRNAVKAYFKNIGVQPDIVVSMVPFSNRAFVEALPFAEHVTIMTDLTHSDAHPWIQHEKQFIVCGTEQAYKQAVALGMPETQLFRASGMVVHPKFYIQPAPSRAHALIESFGLQPGLQTVLVLFGAYPPSSVMKQICTILSDREQRLQHPHLPREALDMLGWTEPVNQIIVCGKNEQLKRQLEASVNQHNETGISRAHIVGFTSHIYDLMHVSDLVIGKPGPGVVSEALVCGKPVLLYAGHSAHYVMEQERTVLNMVCTRGFGRASHDVHELVSFSADEITGYHQNIMAERPNRAVYEATEVISSRLHAKATSPDSASIG</sequence>